<organism evidence="2 4">
    <name type="scientific">Pseudomonas fluorescens</name>
    <dbReference type="NCBI Taxonomy" id="294"/>
    <lineage>
        <taxon>Bacteria</taxon>
        <taxon>Pseudomonadati</taxon>
        <taxon>Pseudomonadota</taxon>
        <taxon>Gammaproteobacteria</taxon>
        <taxon>Pseudomonadales</taxon>
        <taxon>Pseudomonadaceae</taxon>
        <taxon>Pseudomonas</taxon>
    </lineage>
</organism>
<keyword evidence="1" id="KW-0472">Membrane</keyword>
<evidence type="ECO:0000313" key="3">
    <source>
        <dbReference type="EMBL" id="PRW95243.1"/>
    </source>
</evidence>
<accession>A0A109LJX4</accession>
<dbReference type="PATRIC" id="fig|294.194.peg.1828"/>
<evidence type="ECO:0000313" key="4">
    <source>
        <dbReference type="Proteomes" id="UP000061348"/>
    </source>
</evidence>
<dbReference type="EMBL" id="PVUH01000001">
    <property type="protein sequence ID" value="PRW95243.1"/>
    <property type="molecule type" value="Genomic_DNA"/>
</dbReference>
<name>A0A109LJX4_PSEFL</name>
<protein>
    <submittedName>
        <fullName evidence="2">Uncharacterized protein</fullName>
    </submittedName>
</protein>
<feature type="transmembrane region" description="Helical" evidence="1">
    <location>
        <begin position="12"/>
        <end position="37"/>
    </location>
</feature>
<dbReference type="RefSeq" id="WP_060763971.1">
    <property type="nucleotide sequence ID" value="NZ_LCYA01000052.1"/>
</dbReference>
<dbReference type="Proteomes" id="UP000061348">
    <property type="component" value="Unassembled WGS sequence"/>
</dbReference>
<evidence type="ECO:0000313" key="5">
    <source>
        <dbReference type="Proteomes" id="UP000239731"/>
    </source>
</evidence>
<dbReference type="Proteomes" id="UP000239731">
    <property type="component" value="Unassembled WGS sequence"/>
</dbReference>
<comment type="caution">
    <text evidence="2">The sequence shown here is derived from an EMBL/GenBank/DDBJ whole genome shotgun (WGS) entry which is preliminary data.</text>
</comment>
<sequence>MQWLPSPPTDNIYKLLAVFGLWLIAGALTLVSIFSYLDYRFQKETREESHHSQTEQMVNDFTKRIEALEKGTPELHKIADLPDSFNNDVTFLKNSLVIQERKLSTYKEREKDNLDTFMDYLLVHEKEFYIFIGLYATLTSLCTVIGFSRWFQKIQKPGEVLNELDIKIKEASLLKLKIEISQLQPMSKTIEQLFELHFNKPFPEASPSQRTRS</sequence>
<feature type="transmembrane region" description="Helical" evidence="1">
    <location>
        <begin position="128"/>
        <end position="151"/>
    </location>
</feature>
<gene>
    <name evidence="3" type="ORF">C7A10_01720</name>
    <name evidence="2" type="ORF">PFLmoz3_01635</name>
</gene>
<keyword evidence="1" id="KW-0812">Transmembrane</keyword>
<dbReference type="AlphaFoldDB" id="A0A109LJX4"/>
<reference evidence="2 4" key="1">
    <citation type="submission" date="2015-05" db="EMBL/GenBank/DDBJ databases">
        <title>A genomic and transcriptomic approach to investigate the blue pigment phenotype in Pseudomonas fluorescens.</title>
        <authorList>
            <person name="Andreani N.A."/>
            <person name="Cardazzo B."/>
        </authorList>
    </citation>
    <scope>NUCLEOTIDE SEQUENCE [LARGE SCALE GENOMIC DNA]</scope>
    <source>
        <strain evidence="2 4">Ps_22</strain>
    </source>
</reference>
<evidence type="ECO:0000256" key="1">
    <source>
        <dbReference type="SAM" id="Phobius"/>
    </source>
</evidence>
<keyword evidence="1" id="KW-1133">Transmembrane helix</keyword>
<reference evidence="3 5" key="2">
    <citation type="submission" date="2018-03" db="EMBL/GenBank/DDBJ databases">
        <title>Blue discolouration in mozzarella cheese caused by Pseudomonas fluorescens.</title>
        <authorList>
            <person name="Chiesa F."/>
            <person name="Dalmasso A."/>
            <person name="Lomonaco S."/>
        </authorList>
    </citation>
    <scope>NUCLEOTIDE SEQUENCE [LARGE SCALE GENOMIC DNA]</scope>
    <source>
        <strain evidence="3 5">11293</strain>
    </source>
</reference>
<evidence type="ECO:0000313" key="2">
    <source>
        <dbReference type="EMBL" id="KWV88740.1"/>
    </source>
</evidence>
<proteinExistence type="predicted"/>
<dbReference type="EMBL" id="LCYA01000052">
    <property type="protein sequence ID" value="KWV88740.1"/>
    <property type="molecule type" value="Genomic_DNA"/>
</dbReference>